<dbReference type="PATRIC" id="fig|1158610.3.peg.878"/>
<dbReference type="PIRSF" id="PIRSF000428">
    <property type="entry name" value="P_Ac_trans"/>
    <property type="match status" value="1"/>
</dbReference>
<keyword evidence="6" id="KW-1185">Reference proteome</keyword>
<dbReference type="GO" id="GO:0016746">
    <property type="term" value="F:acyltransferase activity"/>
    <property type="evidence" value="ECO:0007669"/>
    <property type="project" value="UniProtKB-KW"/>
</dbReference>
<accession>R3TWW9</accession>
<organism evidence="5 6">
    <name type="scientific">Enterococcus phoeniculicola ATCC BAA-412</name>
    <dbReference type="NCBI Taxonomy" id="1158610"/>
    <lineage>
        <taxon>Bacteria</taxon>
        <taxon>Bacillati</taxon>
        <taxon>Bacillota</taxon>
        <taxon>Bacilli</taxon>
        <taxon>Lactobacillales</taxon>
        <taxon>Enterococcaceae</taxon>
        <taxon>Enterococcus</taxon>
    </lineage>
</organism>
<gene>
    <name evidence="5" type="ORF">UC3_00899</name>
</gene>
<dbReference type="Gene3D" id="3.40.718.10">
    <property type="entry name" value="Isopropylmalate Dehydrogenase"/>
    <property type="match status" value="1"/>
</dbReference>
<keyword evidence="2" id="KW-0808">Transferase</keyword>
<sequence>MSITSFHQLAEITPHPNKVRIGVVYANDLAALQSLFDKTIRLHVFPVLIGPKKKIFQQMEERNYTDYPYELVEAANEEAAAQIGTQLVHEKKIDCLMKGHLQTRTFLKAIVSKEQGLVSDSLLSHISVNQLPNYHKLLLTTDGGMVAAPTYEEKKKLLHHAITVMQSLGIKKPKIGVLGATELVNPNIQSSVEAEKLMIEFEEKFSDKCFIDGPISLDLALSQEIASIKEYTSAVAGDADILLGPDITTMNVLGKSMTLLAKGKMAGLIMGAQIPIILTSRGSDAEEKKNAILLAMSVSRGGEI</sequence>
<evidence type="ECO:0000313" key="6">
    <source>
        <dbReference type="Proteomes" id="UP000013785"/>
    </source>
</evidence>
<protein>
    <recommendedName>
        <fullName evidence="4">Phosphate acetyl/butaryl transferase domain-containing protein</fullName>
    </recommendedName>
</protein>
<keyword evidence="3" id="KW-0012">Acyltransferase</keyword>
<comment type="caution">
    <text evidence="5">The sequence shown here is derived from an EMBL/GenBank/DDBJ whole genome shotgun (WGS) entry which is preliminary data.</text>
</comment>
<dbReference type="STRING" id="154621.RV11_GL001180"/>
<reference evidence="5 6" key="1">
    <citation type="submission" date="2013-02" db="EMBL/GenBank/DDBJ databases">
        <title>The Genome Sequence of Enterococcus phoeniculicola BAA-412.</title>
        <authorList>
            <consortium name="The Broad Institute Genome Sequencing Platform"/>
            <consortium name="The Broad Institute Genome Sequencing Center for Infectious Disease"/>
            <person name="Earl A.M."/>
            <person name="Gilmore M.S."/>
            <person name="Lebreton F."/>
            <person name="Walker B."/>
            <person name="Young S.K."/>
            <person name="Zeng Q."/>
            <person name="Gargeya S."/>
            <person name="Fitzgerald M."/>
            <person name="Haas B."/>
            <person name="Abouelleil A."/>
            <person name="Alvarado L."/>
            <person name="Arachchi H.M."/>
            <person name="Berlin A.M."/>
            <person name="Chapman S.B."/>
            <person name="Dewar J."/>
            <person name="Goldberg J."/>
            <person name="Griggs A."/>
            <person name="Gujja S."/>
            <person name="Hansen M."/>
            <person name="Howarth C."/>
            <person name="Imamovic A."/>
            <person name="Larimer J."/>
            <person name="McCowan C."/>
            <person name="Murphy C."/>
            <person name="Neiman D."/>
            <person name="Pearson M."/>
            <person name="Priest M."/>
            <person name="Roberts A."/>
            <person name="Saif S."/>
            <person name="Shea T."/>
            <person name="Sisk P."/>
            <person name="Sykes S."/>
            <person name="Wortman J."/>
            <person name="Nusbaum C."/>
            <person name="Birren B."/>
        </authorList>
    </citation>
    <scope>NUCLEOTIDE SEQUENCE [LARGE SCALE GENOMIC DNA]</scope>
    <source>
        <strain evidence="5 6">ATCC BAA-412</strain>
    </source>
</reference>
<dbReference type="RefSeq" id="WP_010767572.1">
    <property type="nucleotide sequence ID" value="NZ_ASWE01000002.1"/>
</dbReference>
<feature type="domain" description="Phosphate acetyl/butaryl transferase" evidence="4">
    <location>
        <begin position="72"/>
        <end position="295"/>
    </location>
</feature>
<evidence type="ECO:0000256" key="2">
    <source>
        <dbReference type="ARBA" id="ARBA00022679"/>
    </source>
</evidence>
<dbReference type="PANTHER" id="PTHR43356:SF2">
    <property type="entry name" value="PHOSPHATE ACETYLTRANSFERASE"/>
    <property type="match status" value="1"/>
</dbReference>
<dbReference type="SUPFAM" id="SSF53659">
    <property type="entry name" value="Isocitrate/Isopropylmalate dehydrogenase-like"/>
    <property type="match status" value="1"/>
</dbReference>
<dbReference type="EMBL" id="AJAT01000011">
    <property type="protein sequence ID" value="EOL46094.1"/>
    <property type="molecule type" value="Genomic_DNA"/>
</dbReference>
<dbReference type="AlphaFoldDB" id="R3TWW9"/>
<evidence type="ECO:0000256" key="1">
    <source>
        <dbReference type="ARBA" id="ARBA00005656"/>
    </source>
</evidence>
<dbReference type="InterPro" id="IPR012147">
    <property type="entry name" value="P_Ac_Bu_trans"/>
</dbReference>
<dbReference type="Pfam" id="PF01515">
    <property type="entry name" value="PTA_PTB"/>
    <property type="match status" value="1"/>
</dbReference>
<dbReference type="InterPro" id="IPR002505">
    <property type="entry name" value="PTA_PTB"/>
</dbReference>
<dbReference type="HOGENOM" id="CLU_056531_0_0_9"/>
<dbReference type="Proteomes" id="UP000013785">
    <property type="component" value="Unassembled WGS sequence"/>
</dbReference>
<proteinExistence type="inferred from homology"/>
<dbReference type="PANTHER" id="PTHR43356">
    <property type="entry name" value="PHOSPHATE ACETYLTRANSFERASE"/>
    <property type="match status" value="1"/>
</dbReference>
<evidence type="ECO:0000313" key="5">
    <source>
        <dbReference type="EMBL" id="EOL46094.1"/>
    </source>
</evidence>
<dbReference type="InterPro" id="IPR050500">
    <property type="entry name" value="Phos_Acetyltrans/Butyryltrans"/>
</dbReference>
<evidence type="ECO:0000259" key="4">
    <source>
        <dbReference type="Pfam" id="PF01515"/>
    </source>
</evidence>
<comment type="similarity">
    <text evidence="1">Belongs to the phosphate acetyltransferase and butyryltransferase family.</text>
</comment>
<dbReference type="eggNOG" id="COG0280">
    <property type="taxonomic scope" value="Bacteria"/>
</dbReference>
<name>R3TWW9_9ENTE</name>
<dbReference type="OrthoDB" id="9774179at2"/>
<evidence type="ECO:0000256" key="3">
    <source>
        <dbReference type="ARBA" id="ARBA00023315"/>
    </source>
</evidence>